<dbReference type="InParanoid" id="G2YRM2"/>
<dbReference type="InterPro" id="IPR045518">
    <property type="entry name" value="2EXR"/>
</dbReference>
<organism evidence="2 3">
    <name type="scientific">Botryotinia fuckeliana (strain T4)</name>
    <name type="common">Noble rot fungus</name>
    <name type="synonym">Botrytis cinerea</name>
    <dbReference type="NCBI Taxonomy" id="999810"/>
    <lineage>
        <taxon>Eukaryota</taxon>
        <taxon>Fungi</taxon>
        <taxon>Dikarya</taxon>
        <taxon>Ascomycota</taxon>
        <taxon>Pezizomycotina</taxon>
        <taxon>Leotiomycetes</taxon>
        <taxon>Helotiales</taxon>
        <taxon>Sclerotiniaceae</taxon>
        <taxon>Botrytis</taxon>
    </lineage>
</organism>
<protein>
    <recommendedName>
        <fullName evidence="1">2EXR domain-containing protein</fullName>
    </recommendedName>
</protein>
<accession>G2YRM2</accession>
<gene>
    <name evidence="2" type="ORF">BofuT4_P129700.1</name>
</gene>
<dbReference type="AlphaFoldDB" id="G2YRM2"/>
<name>G2YRM2_BOTF4</name>
<evidence type="ECO:0000313" key="2">
    <source>
        <dbReference type="EMBL" id="CCD54270.1"/>
    </source>
</evidence>
<dbReference type="PANTHER" id="PTHR35910:SF6">
    <property type="entry name" value="2EXR DOMAIN-CONTAINING PROTEIN"/>
    <property type="match status" value="1"/>
</dbReference>
<feature type="domain" description="2EXR" evidence="1">
    <location>
        <begin position="138"/>
        <end position="239"/>
    </location>
</feature>
<dbReference type="OrthoDB" id="3546385at2759"/>
<proteinExistence type="predicted"/>
<dbReference type="PANTHER" id="PTHR35910">
    <property type="entry name" value="2EXR DOMAIN-CONTAINING PROTEIN"/>
    <property type="match status" value="1"/>
</dbReference>
<dbReference type="Pfam" id="PF20150">
    <property type="entry name" value="2EXR"/>
    <property type="match status" value="1"/>
</dbReference>
<evidence type="ECO:0000313" key="3">
    <source>
        <dbReference type="Proteomes" id="UP000008177"/>
    </source>
</evidence>
<dbReference type="EMBL" id="FQ790350">
    <property type="protein sequence ID" value="CCD54270.1"/>
    <property type="molecule type" value="Genomic_DNA"/>
</dbReference>
<evidence type="ECO:0000259" key="1">
    <source>
        <dbReference type="Pfam" id="PF20150"/>
    </source>
</evidence>
<reference evidence="3" key="1">
    <citation type="journal article" date="2011" name="PLoS Genet.">
        <title>Genomic analysis of the necrotrophic fungal pathogens Sclerotinia sclerotiorum and Botrytis cinerea.</title>
        <authorList>
            <person name="Amselem J."/>
            <person name="Cuomo C.A."/>
            <person name="van Kan J.A."/>
            <person name="Viaud M."/>
            <person name="Benito E.P."/>
            <person name="Couloux A."/>
            <person name="Coutinho P.M."/>
            <person name="de Vries R.P."/>
            <person name="Dyer P.S."/>
            <person name="Fillinger S."/>
            <person name="Fournier E."/>
            <person name="Gout L."/>
            <person name="Hahn M."/>
            <person name="Kohn L."/>
            <person name="Lapalu N."/>
            <person name="Plummer K.M."/>
            <person name="Pradier J.M."/>
            <person name="Quevillon E."/>
            <person name="Sharon A."/>
            <person name="Simon A."/>
            <person name="ten Have A."/>
            <person name="Tudzynski B."/>
            <person name="Tudzynski P."/>
            <person name="Wincker P."/>
            <person name="Andrew M."/>
            <person name="Anthouard V."/>
            <person name="Beever R.E."/>
            <person name="Beffa R."/>
            <person name="Benoit I."/>
            <person name="Bouzid O."/>
            <person name="Brault B."/>
            <person name="Chen Z."/>
            <person name="Choquer M."/>
            <person name="Collemare J."/>
            <person name="Cotton P."/>
            <person name="Danchin E.G."/>
            <person name="Da Silva C."/>
            <person name="Gautier A."/>
            <person name="Giraud C."/>
            <person name="Giraud T."/>
            <person name="Gonzalez C."/>
            <person name="Grossetete S."/>
            <person name="Guldener U."/>
            <person name="Henrissat B."/>
            <person name="Howlett B.J."/>
            <person name="Kodira C."/>
            <person name="Kretschmer M."/>
            <person name="Lappartient A."/>
            <person name="Leroch M."/>
            <person name="Levis C."/>
            <person name="Mauceli E."/>
            <person name="Neuveglise C."/>
            <person name="Oeser B."/>
            <person name="Pearson M."/>
            <person name="Poulain J."/>
            <person name="Poussereau N."/>
            <person name="Quesneville H."/>
            <person name="Rascle C."/>
            <person name="Schumacher J."/>
            <person name="Segurens B."/>
            <person name="Sexton A."/>
            <person name="Silva E."/>
            <person name="Sirven C."/>
            <person name="Soanes D.M."/>
            <person name="Talbot N.J."/>
            <person name="Templeton M."/>
            <person name="Yandava C."/>
            <person name="Yarden O."/>
            <person name="Zeng Q."/>
            <person name="Rollins J.A."/>
            <person name="Lebrun M.H."/>
            <person name="Dickman M."/>
        </authorList>
    </citation>
    <scope>NUCLEOTIDE SEQUENCE [LARGE SCALE GENOMIC DNA]</scope>
    <source>
        <strain evidence="3">T4</strain>
    </source>
</reference>
<dbReference type="HOGENOM" id="CLU_523719_0_0_1"/>
<dbReference type="Proteomes" id="UP000008177">
    <property type="component" value="Unplaced contigs"/>
</dbReference>
<sequence>MAGSKNEAISASNISNISVTLREDAQVVMDHDHLLFNNNNDPNRSTIAVTNIHSTNDTQEDITHEKQTTIEEPTINLQLTEGSFVCPWRDTSSNFIPKHRPIDGDAIHQGLWCGGYYRKDIYGRYWVELERKSSYDTFTCFPRLPLELRREIWLSALPGPRTVILRLTTNYYVDSVRREAEDSNPDFITAMLSFDDDLSADLSPESLRCTCRESSEVFLENYRRPRGVRPIDGGYHRPQGSRRAACVRVRSEGWIDFGVDTLVVENLEHIFTTLACLRSRPDFSAITSLALSETPVFGHDDDPWWSDTVRVIIEEQFPRLKYLSLIANHVNQTAGSRYSRGHFGSRTVVKATDATFTNGLKRAVQIERLTVSNIFRLQAEEILNSDQMDAALADPTKLEMQFLHEANVSYWENIDVTLAFMVYREKDGEVLNIDGIQPACETHRHFIFSPYPTSKMHIRWWGHEYVIPIDENGIVDSESWGTRELCNEHEIFNRCKSLPRPWKCGDNMVRLSLKRTINGIIHCKFL</sequence>